<dbReference type="GO" id="GO:0050614">
    <property type="term" value="F:Delta24-sterol reductase activity"/>
    <property type="evidence" value="ECO:0007669"/>
    <property type="project" value="UniProtKB-EC"/>
</dbReference>
<protein>
    <recommendedName>
        <fullName evidence="2">Delta(24)-sterol reductase</fullName>
        <ecNumber evidence="2">1.3.1.72</ecNumber>
    </recommendedName>
</protein>
<dbReference type="InterPro" id="IPR016169">
    <property type="entry name" value="FAD-bd_PCMH_sub2"/>
</dbReference>
<evidence type="ECO:0000256" key="1">
    <source>
        <dbReference type="ARBA" id="ARBA00004167"/>
    </source>
</evidence>
<dbReference type="InterPro" id="IPR040165">
    <property type="entry name" value="Diminuto-like"/>
</dbReference>
<dbReference type="Pfam" id="PF01565">
    <property type="entry name" value="FAD_binding_4"/>
    <property type="match status" value="1"/>
</dbReference>
<evidence type="ECO:0000313" key="9">
    <source>
        <dbReference type="Proteomes" id="UP000228767"/>
    </source>
</evidence>
<keyword evidence="3" id="KW-0812">Transmembrane</keyword>
<organism evidence="8 9">
    <name type="scientific">Candidatus Vogelbacteria bacterium CG10_big_fil_rev_8_21_14_0_10_51_16</name>
    <dbReference type="NCBI Taxonomy" id="1975045"/>
    <lineage>
        <taxon>Bacteria</taxon>
        <taxon>Candidatus Vogeliibacteriota</taxon>
    </lineage>
</organism>
<comment type="caution">
    <text evidence="8">The sequence shown here is derived from an EMBL/GenBank/DDBJ whole genome shotgun (WGS) entry which is preliminary data.</text>
</comment>
<dbReference type="EMBL" id="PCYI01000021">
    <property type="protein sequence ID" value="PIR44690.1"/>
    <property type="molecule type" value="Genomic_DNA"/>
</dbReference>
<feature type="domain" description="FAD-binding PCMH-type" evidence="7">
    <location>
        <begin position="1"/>
        <end position="171"/>
    </location>
</feature>
<sequence>MSNSAEHKKRVAVLQDQLRLLNHAGVRGVRIYHGSTNSTRTQRFDKDRSIDTSTLTHVLEIDPGSNTALVEPGVTMEQLVYETGRRGLVPAVVPEFPNITLGGAIAGGAGESSSYRHGLVHELCESYDVLLGDGALVTASPSSHTDLFRAIPGSCGSLGVITAIRLRLIPATRYVRLRYLPVASFSEAVAVTEKHWDNVGVDFIGGLLFARDRGVIMLGTRCHETGGLPLARFCRAHDEWFSLHADTISRAGVIREEVVPLIDYLFRYDRGAFFVGKYAFDRFRVPFNRLTRFILNPIMNTRTFYQALHETGTAQEYFVQDISVPLERTTALLEHTHEHLGIYPLWLCLLRTDAVHPFSPTNIGAGRVMNVGIWGPLALAYREFVQVNRVMERLTTRLNGRKILYAHLYAPEGEFWHSYPKTLYEQLRAVYRAAAFLDFYEKVVVRERYVSTVKAGFLKAIRPRWRLGLRQQKPLRRSR</sequence>
<dbReference type="InterPro" id="IPR006094">
    <property type="entry name" value="Oxid_FAD_bind_N"/>
</dbReference>
<dbReference type="PANTHER" id="PTHR10801:SF0">
    <property type="entry name" value="DELTA(24)-STEROL REDUCTASE"/>
    <property type="match status" value="1"/>
</dbReference>
<dbReference type="SUPFAM" id="SSF56176">
    <property type="entry name" value="FAD-binding/transporter-associated domain-like"/>
    <property type="match status" value="1"/>
</dbReference>
<dbReference type="PANTHER" id="PTHR10801">
    <property type="entry name" value="24-DEHYDROCHOLESTEROL REDUCTASE"/>
    <property type="match status" value="1"/>
</dbReference>
<name>A0A2H0RE22_9BACT</name>
<evidence type="ECO:0000259" key="7">
    <source>
        <dbReference type="PROSITE" id="PS51387"/>
    </source>
</evidence>
<evidence type="ECO:0000256" key="6">
    <source>
        <dbReference type="ARBA" id="ARBA00023136"/>
    </source>
</evidence>
<evidence type="ECO:0000256" key="2">
    <source>
        <dbReference type="ARBA" id="ARBA00012405"/>
    </source>
</evidence>
<keyword evidence="6" id="KW-0472">Membrane</keyword>
<evidence type="ECO:0000313" key="8">
    <source>
        <dbReference type="EMBL" id="PIR44690.1"/>
    </source>
</evidence>
<dbReference type="Proteomes" id="UP000228767">
    <property type="component" value="Unassembled WGS sequence"/>
</dbReference>
<accession>A0A2H0RE22</accession>
<dbReference type="GO" id="GO:0005737">
    <property type="term" value="C:cytoplasm"/>
    <property type="evidence" value="ECO:0007669"/>
    <property type="project" value="TreeGrafter"/>
</dbReference>
<proteinExistence type="predicted"/>
<dbReference type="GO" id="GO:0071949">
    <property type="term" value="F:FAD binding"/>
    <property type="evidence" value="ECO:0007669"/>
    <property type="project" value="InterPro"/>
</dbReference>
<comment type="subcellular location">
    <subcellularLocation>
        <location evidence="1">Membrane</location>
        <topology evidence="1">Single-pass membrane protein</topology>
    </subcellularLocation>
</comment>
<dbReference type="PROSITE" id="PS51387">
    <property type="entry name" value="FAD_PCMH"/>
    <property type="match status" value="1"/>
</dbReference>
<dbReference type="InterPro" id="IPR036318">
    <property type="entry name" value="FAD-bd_PCMH-like_sf"/>
</dbReference>
<evidence type="ECO:0000256" key="5">
    <source>
        <dbReference type="ARBA" id="ARBA00023002"/>
    </source>
</evidence>
<dbReference type="GO" id="GO:0000246">
    <property type="term" value="F:Delta24(24-1) sterol reductase activity"/>
    <property type="evidence" value="ECO:0007669"/>
    <property type="project" value="TreeGrafter"/>
</dbReference>
<evidence type="ECO:0000256" key="4">
    <source>
        <dbReference type="ARBA" id="ARBA00022989"/>
    </source>
</evidence>
<dbReference type="AlphaFoldDB" id="A0A2H0RE22"/>
<keyword evidence="5" id="KW-0560">Oxidoreductase</keyword>
<keyword evidence="4" id="KW-1133">Transmembrane helix</keyword>
<dbReference type="GO" id="GO:0008202">
    <property type="term" value="P:steroid metabolic process"/>
    <property type="evidence" value="ECO:0007669"/>
    <property type="project" value="TreeGrafter"/>
</dbReference>
<dbReference type="GO" id="GO:0016020">
    <property type="term" value="C:membrane"/>
    <property type="evidence" value="ECO:0007669"/>
    <property type="project" value="UniProtKB-SubCell"/>
</dbReference>
<reference evidence="8 9" key="1">
    <citation type="submission" date="2017-09" db="EMBL/GenBank/DDBJ databases">
        <title>Depth-based differentiation of microbial function through sediment-hosted aquifers and enrichment of novel symbionts in the deep terrestrial subsurface.</title>
        <authorList>
            <person name="Probst A.J."/>
            <person name="Ladd B."/>
            <person name="Jarett J.K."/>
            <person name="Geller-Mcgrath D.E."/>
            <person name="Sieber C.M."/>
            <person name="Emerson J.B."/>
            <person name="Anantharaman K."/>
            <person name="Thomas B.C."/>
            <person name="Malmstrom R."/>
            <person name="Stieglmeier M."/>
            <person name="Klingl A."/>
            <person name="Woyke T."/>
            <person name="Ryan C.M."/>
            <person name="Banfield J.F."/>
        </authorList>
    </citation>
    <scope>NUCLEOTIDE SEQUENCE [LARGE SCALE GENOMIC DNA]</scope>
    <source>
        <strain evidence="8">CG10_big_fil_rev_8_21_14_0_10_51_16</strain>
    </source>
</reference>
<gene>
    <name evidence="8" type="ORF">COV10_03285</name>
</gene>
<dbReference type="EC" id="1.3.1.72" evidence="2"/>
<dbReference type="Gene3D" id="3.30.465.10">
    <property type="match status" value="1"/>
</dbReference>
<evidence type="ECO:0000256" key="3">
    <source>
        <dbReference type="ARBA" id="ARBA00022692"/>
    </source>
</evidence>
<dbReference type="InterPro" id="IPR016166">
    <property type="entry name" value="FAD-bd_PCMH"/>
</dbReference>